<dbReference type="GO" id="GO:0003723">
    <property type="term" value="F:RNA binding"/>
    <property type="evidence" value="ECO:0007669"/>
    <property type="project" value="TreeGrafter"/>
</dbReference>
<dbReference type="InterPro" id="IPR017907">
    <property type="entry name" value="Znf_RING_CS"/>
</dbReference>
<dbReference type="PROSITE" id="PS00518">
    <property type="entry name" value="ZF_RING_1"/>
    <property type="match status" value="1"/>
</dbReference>
<comment type="caution">
    <text evidence="7">The sequence shown here is derived from an EMBL/GenBank/DDBJ whole genome shotgun (WGS) entry which is preliminary data.</text>
</comment>
<feature type="non-terminal residue" evidence="7">
    <location>
        <position position="1"/>
    </location>
</feature>
<evidence type="ECO:0000313" key="7">
    <source>
        <dbReference type="EMBL" id="PAA48532.1"/>
    </source>
</evidence>
<evidence type="ECO:0000313" key="8">
    <source>
        <dbReference type="Proteomes" id="UP000215902"/>
    </source>
</evidence>
<dbReference type="SMART" id="SM00184">
    <property type="entry name" value="RING"/>
    <property type="match status" value="2"/>
</dbReference>
<feature type="region of interest" description="Disordered" evidence="5">
    <location>
        <begin position="18"/>
        <end position="68"/>
    </location>
</feature>
<dbReference type="InterPro" id="IPR001841">
    <property type="entry name" value="Znf_RING"/>
</dbReference>
<accession>A0A267DIZ9</accession>
<dbReference type="OrthoDB" id="1935339at2759"/>
<evidence type="ECO:0000256" key="3">
    <source>
        <dbReference type="ARBA" id="ARBA00022833"/>
    </source>
</evidence>
<organism evidence="7 8">
    <name type="scientific">Macrostomum lignano</name>
    <dbReference type="NCBI Taxonomy" id="282301"/>
    <lineage>
        <taxon>Eukaryota</taxon>
        <taxon>Metazoa</taxon>
        <taxon>Spiralia</taxon>
        <taxon>Lophotrochozoa</taxon>
        <taxon>Platyhelminthes</taxon>
        <taxon>Rhabditophora</taxon>
        <taxon>Macrostomorpha</taxon>
        <taxon>Macrostomida</taxon>
        <taxon>Macrostomidae</taxon>
        <taxon>Macrostomum</taxon>
    </lineage>
</organism>
<keyword evidence="2 4" id="KW-0863">Zinc-finger</keyword>
<dbReference type="EMBL" id="NIVC01004122">
    <property type="protein sequence ID" value="PAA48532.1"/>
    <property type="molecule type" value="Genomic_DNA"/>
</dbReference>
<keyword evidence="3" id="KW-0862">Zinc</keyword>
<keyword evidence="1" id="KW-0479">Metal-binding</keyword>
<evidence type="ECO:0000256" key="5">
    <source>
        <dbReference type="SAM" id="MobiDB-lite"/>
    </source>
</evidence>
<dbReference type="GO" id="GO:0008270">
    <property type="term" value="F:zinc ion binding"/>
    <property type="evidence" value="ECO:0007669"/>
    <property type="project" value="UniProtKB-KW"/>
</dbReference>
<dbReference type="Gene3D" id="3.30.40.10">
    <property type="entry name" value="Zinc/RING finger domain, C3HC4 (zinc finger)"/>
    <property type="match status" value="2"/>
</dbReference>
<dbReference type="PANTHER" id="PTHR47048:SF1">
    <property type="entry name" value="PROTEIN SCAF11"/>
    <property type="match status" value="1"/>
</dbReference>
<dbReference type="GO" id="GO:0000245">
    <property type="term" value="P:spliceosomal complex assembly"/>
    <property type="evidence" value="ECO:0007669"/>
    <property type="project" value="TreeGrafter"/>
</dbReference>
<evidence type="ECO:0000259" key="6">
    <source>
        <dbReference type="PROSITE" id="PS50089"/>
    </source>
</evidence>
<sequence length="339" mass="37392">ISSSRRCRLSRCCQSPMATRSKLLPSAGTQPPPKSPLSRKRRSHQINDSPSAQRTSPKPASPGPSLRRSKRRCVVLGSFQSRLDSTRQCSLCAEALTGELASPESCPGHNFHLICLNNWLDLQQKSGAGPRRLACPMEACKRAFTTIFIRREVGGKVIQQLPADRSFACPICQETIVGECASPDCCDHSYCPACLRQWSRSSATCPLDRLPFDSIRIWPRIGSRRLLRTIRVGNTNTNSTTHSSNNRQQQQQPVLTAAAAAAAQYSGLLVDQHQHRRPLRRHATVDSAGVAAATADESSPALPLDVNSLLGYLRFMSIRRLADGDFYGYCFYSSLLRII</sequence>
<dbReference type="InterPro" id="IPR013083">
    <property type="entry name" value="Znf_RING/FYVE/PHD"/>
</dbReference>
<feature type="compositionally biased region" description="Polar residues" evidence="5">
    <location>
        <begin position="46"/>
        <end position="58"/>
    </location>
</feature>
<evidence type="ECO:0000256" key="2">
    <source>
        <dbReference type="ARBA" id="ARBA00022771"/>
    </source>
</evidence>
<proteinExistence type="predicted"/>
<protein>
    <recommendedName>
        <fullName evidence="6">RING-type domain-containing protein</fullName>
    </recommendedName>
</protein>
<reference evidence="7 8" key="1">
    <citation type="submission" date="2017-06" db="EMBL/GenBank/DDBJ databases">
        <title>A platform for efficient transgenesis in Macrostomum lignano, a flatworm model organism for stem cell research.</title>
        <authorList>
            <person name="Berezikov E."/>
        </authorList>
    </citation>
    <scope>NUCLEOTIDE SEQUENCE [LARGE SCALE GENOMIC DNA]</scope>
    <source>
        <strain evidence="7">DV1</strain>
        <tissue evidence="7">Whole organism</tissue>
    </source>
</reference>
<dbReference type="STRING" id="282301.A0A267DIZ9"/>
<name>A0A267DIZ9_9PLAT</name>
<feature type="domain" description="RING-type" evidence="6">
    <location>
        <begin position="169"/>
        <end position="209"/>
    </location>
</feature>
<dbReference type="Pfam" id="PF13639">
    <property type="entry name" value="zf-RING_2"/>
    <property type="match status" value="1"/>
</dbReference>
<dbReference type="PANTHER" id="PTHR47048">
    <property type="entry name" value="PROTEIN SCAF11"/>
    <property type="match status" value="1"/>
</dbReference>
<evidence type="ECO:0000256" key="4">
    <source>
        <dbReference type="PROSITE-ProRule" id="PRU00175"/>
    </source>
</evidence>
<evidence type="ECO:0000256" key="1">
    <source>
        <dbReference type="ARBA" id="ARBA00022723"/>
    </source>
</evidence>
<dbReference type="Proteomes" id="UP000215902">
    <property type="component" value="Unassembled WGS sequence"/>
</dbReference>
<dbReference type="PROSITE" id="PS50089">
    <property type="entry name" value="ZF_RING_2"/>
    <property type="match status" value="1"/>
</dbReference>
<dbReference type="SUPFAM" id="SSF57850">
    <property type="entry name" value="RING/U-box"/>
    <property type="match status" value="2"/>
</dbReference>
<keyword evidence="8" id="KW-1185">Reference proteome</keyword>
<dbReference type="AlphaFoldDB" id="A0A267DIZ9"/>
<gene>
    <name evidence="7" type="ORF">BOX15_Mlig014217g2</name>
</gene>